<evidence type="ECO:0000256" key="1">
    <source>
        <dbReference type="SAM" id="SignalP"/>
    </source>
</evidence>
<dbReference type="InterPro" id="IPR031728">
    <property type="entry name" value="GlcAase_C"/>
</dbReference>
<feature type="chain" id="PRO_5008608938" description="Beta-glucuronidase C-terminal domain-containing protein" evidence="1">
    <location>
        <begin position="18"/>
        <end position="524"/>
    </location>
</feature>
<reference evidence="3 4" key="1">
    <citation type="submission" date="2016-03" db="EMBL/GenBank/DDBJ databases">
        <title>Comparative genomics of Pseudogymnoascus destructans, the fungus causing white-nose syndrome of bats.</title>
        <authorList>
            <person name="Palmer J.M."/>
            <person name="Drees K.P."/>
            <person name="Foster J.T."/>
            <person name="Lindner D.L."/>
        </authorList>
    </citation>
    <scope>NUCLEOTIDE SEQUENCE [LARGE SCALE GENOMIC DNA]</scope>
    <source>
        <strain evidence="3 4">UAMH 10579</strain>
    </source>
</reference>
<evidence type="ECO:0000259" key="2">
    <source>
        <dbReference type="Pfam" id="PF16862"/>
    </source>
</evidence>
<dbReference type="Pfam" id="PF16862">
    <property type="entry name" value="Glyco_hydro_79C"/>
    <property type="match status" value="1"/>
</dbReference>
<keyword evidence="1" id="KW-0732">Signal</keyword>
<gene>
    <name evidence="3" type="ORF">VE01_03372</name>
</gene>
<protein>
    <recommendedName>
        <fullName evidence="2">Beta-glucuronidase C-terminal domain-containing protein</fullName>
    </recommendedName>
</protein>
<dbReference type="OrthoDB" id="2831684at2759"/>
<accession>A0A1B8GS85</accession>
<dbReference type="Gene3D" id="2.60.40.1180">
    <property type="entry name" value="Golgi alpha-mannosidase II"/>
    <property type="match status" value="1"/>
</dbReference>
<organism evidence="3 4">
    <name type="scientific">Pseudogymnoascus verrucosus</name>
    <dbReference type="NCBI Taxonomy" id="342668"/>
    <lineage>
        <taxon>Eukaryota</taxon>
        <taxon>Fungi</taxon>
        <taxon>Dikarya</taxon>
        <taxon>Ascomycota</taxon>
        <taxon>Pezizomycotina</taxon>
        <taxon>Leotiomycetes</taxon>
        <taxon>Thelebolales</taxon>
        <taxon>Thelebolaceae</taxon>
        <taxon>Pseudogymnoascus</taxon>
    </lineage>
</organism>
<dbReference type="GeneID" id="28836758"/>
<dbReference type="SUPFAM" id="SSF51445">
    <property type="entry name" value="(Trans)glycosidases"/>
    <property type="match status" value="1"/>
</dbReference>
<sequence length="524" mass="56645">MSPILFALVQLLPVALCLSTTQPSFTAAQLSHEVVTFDKRAAATSASPLNRQLLGLSIEFCWITGFLGDVNQENALSLRLLQNIQDLSGFPPRIRIGGDTQDVANYCDDCTQTLNNTFASNSEIGLFANTEAANVTFNKNLFRVLNENVPSEQEYTFGLNFGENNISNTLAEFKAVEQYMNLSRITAYELGNEPDFYSAYRQFRPLSWDIFSYAQQTASFLTKITASLSKTEAKRFAGYMSASFANAPVDQGDFSISSLIKMGIKEVVSEIKIFSNHCYFGDVCTPADAALVSLPVLLNHIHTFQMVQQFTSAISAAKSVGAQFFMGETNSAACHGLAGVSDTLGAALWMLDYSLTGATAGMDGLYFHNGVGFPYSVWQPIAVNGTAAHASGLYYGFLLFADLVSNLGRTPEIAPIPSLDATDLAHYAVYSSSSNLQKLVILNLDYINGTNPRTYKTFDVSAEFGKDFTVKRLSGSSSIATQGLTWAGQTVDGNGHLSGAKVVEKVTNGVVSIGSSEAVIIERV</sequence>
<dbReference type="PANTHER" id="PTHR36183:SF2">
    <property type="entry name" value="BETA-GLUCURONIDASE C-TERMINAL DOMAIN-CONTAINING PROTEIN"/>
    <property type="match status" value="1"/>
</dbReference>
<dbReference type="InterPro" id="IPR013780">
    <property type="entry name" value="Glyco_hydro_b"/>
</dbReference>
<dbReference type="RefSeq" id="XP_018132430.1">
    <property type="nucleotide sequence ID" value="XM_018272866.1"/>
</dbReference>
<keyword evidence="4" id="KW-1185">Reference proteome</keyword>
<feature type="domain" description="Beta-glucuronidase C-terminal" evidence="2">
    <location>
        <begin position="427"/>
        <end position="520"/>
    </location>
</feature>
<dbReference type="PANTHER" id="PTHR36183">
    <property type="entry name" value="BETA-GLUCURONIDASE"/>
    <property type="match status" value="1"/>
</dbReference>
<dbReference type="Gene3D" id="3.20.20.80">
    <property type="entry name" value="Glycosidases"/>
    <property type="match status" value="1"/>
</dbReference>
<reference evidence="4" key="2">
    <citation type="journal article" date="2018" name="Nat. Commun.">
        <title>Extreme sensitivity to ultraviolet light in the fungal pathogen causing white-nose syndrome of bats.</title>
        <authorList>
            <person name="Palmer J.M."/>
            <person name="Drees K.P."/>
            <person name="Foster J.T."/>
            <person name="Lindner D.L."/>
        </authorList>
    </citation>
    <scope>NUCLEOTIDE SEQUENCE [LARGE SCALE GENOMIC DNA]</scope>
    <source>
        <strain evidence="4">UAMH 10579</strain>
    </source>
</reference>
<evidence type="ECO:0000313" key="4">
    <source>
        <dbReference type="Proteomes" id="UP000091956"/>
    </source>
</evidence>
<name>A0A1B8GS85_9PEZI</name>
<dbReference type="EMBL" id="KV460215">
    <property type="protein sequence ID" value="OBT98697.1"/>
    <property type="molecule type" value="Genomic_DNA"/>
</dbReference>
<dbReference type="InterPro" id="IPR052974">
    <property type="entry name" value="GH79_Enzymes"/>
</dbReference>
<proteinExistence type="predicted"/>
<dbReference type="Proteomes" id="UP000091956">
    <property type="component" value="Unassembled WGS sequence"/>
</dbReference>
<feature type="signal peptide" evidence="1">
    <location>
        <begin position="1"/>
        <end position="17"/>
    </location>
</feature>
<dbReference type="InterPro" id="IPR017853">
    <property type="entry name" value="GH"/>
</dbReference>
<dbReference type="AlphaFoldDB" id="A0A1B8GS85"/>
<evidence type="ECO:0000313" key="3">
    <source>
        <dbReference type="EMBL" id="OBT98697.1"/>
    </source>
</evidence>